<evidence type="ECO:0000313" key="2">
    <source>
        <dbReference type="Proteomes" id="UP000052946"/>
    </source>
</evidence>
<organism evidence="1 2">
    <name type="scientific">Oceanobacillus picturae</name>
    <dbReference type="NCBI Taxonomy" id="171693"/>
    <lineage>
        <taxon>Bacteria</taxon>
        <taxon>Bacillati</taxon>
        <taxon>Bacillota</taxon>
        <taxon>Bacilli</taxon>
        <taxon>Bacillales</taxon>
        <taxon>Bacillaceae</taxon>
        <taxon>Oceanobacillus</taxon>
    </lineage>
</organism>
<dbReference type="InterPro" id="IPR022258">
    <property type="entry name" value="Flagellar_operon_YvyF"/>
</dbReference>
<dbReference type="OrthoDB" id="1739831at2"/>
<proteinExistence type="predicted"/>
<protein>
    <submittedName>
        <fullName evidence="1">Flagellar operon protein</fullName>
    </submittedName>
</protein>
<dbReference type="AlphaFoldDB" id="A0A0U9HGP3"/>
<name>A0A0U9HGP3_9BACI</name>
<keyword evidence="1" id="KW-0969">Cilium</keyword>
<keyword evidence="1" id="KW-0966">Cell projection</keyword>
<evidence type="ECO:0000313" key="1">
    <source>
        <dbReference type="EMBL" id="GAQ19204.1"/>
    </source>
</evidence>
<keyword evidence="1" id="KW-0282">Flagellum</keyword>
<dbReference type="NCBIfam" id="TIGR03826">
    <property type="entry name" value="YvyF"/>
    <property type="match status" value="1"/>
</dbReference>
<accession>A0A0U9HGP3</accession>
<comment type="caution">
    <text evidence="1">The sequence shown here is derived from an EMBL/GenBank/DDBJ whole genome shotgun (WGS) entry which is preliminary data.</text>
</comment>
<reference evidence="1 2" key="2">
    <citation type="journal article" date="2016" name="Genome Announc.">
        <title>Draft Genome Sequence of Oceanobacillus picturae Heshi-B3, Isolated from Fermented Rice Bran in a Traditional Japanese Seafood Dish.</title>
        <authorList>
            <person name="Akuzawa S."/>
            <person name="Nagaoka J."/>
            <person name="Kanekatsu M."/>
            <person name="Kanesaki Y."/>
            <person name="Suzuki T."/>
        </authorList>
    </citation>
    <scope>NUCLEOTIDE SEQUENCE [LARGE SCALE GENOMIC DNA]</scope>
    <source>
        <strain evidence="1 2">Heshi-B3</strain>
    </source>
</reference>
<sequence>MAELANCSRCDAVFVKGLRDICQSCYKEEEAAFETVYSFLRVRKNREATLQEVVEATGVDQMLILKFVKQKRLRTSQFPQLSYPCAKCGEPIVQGEMCDKCTKELKDDLERFEKNKSLEQKSEQNEPGRTYYLFDKS</sequence>
<dbReference type="RefSeq" id="WP_058950937.1">
    <property type="nucleotide sequence ID" value="NZ_BBXV01000041.1"/>
</dbReference>
<reference evidence="2" key="1">
    <citation type="submission" date="2015-07" db="EMBL/GenBank/DDBJ databases">
        <title>Draft Genome Sequence of Oceanobacillus picturae Heshi-B3 that Was Isolated from Fermented Rice Bran with Aging Salted Mackerel, Which Was Named Heshiko as Traditional Fermented Seafood in Japan.</title>
        <authorList>
            <person name="Akuzawa S."/>
            <person name="Nakagawa J."/>
            <person name="Kanekatsu T."/>
            <person name="Kanesaki Y."/>
            <person name="Suzuki T."/>
        </authorList>
    </citation>
    <scope>NUCLEOTIDE SEQUENCE [LARGE SCALE GENOMIC DNA]</scope>
    <source>
        <strain evidence="2">Heshi-B3</strain>
    </source>
</reference>
<dbReference type="EMBL" id="BBXV01000041">
    <property type="protein sequence ID" value="GAQ19204.1"/>
    <property type="molecule type" value="Genomic_DNA"/>
</dbReference>
<gene>
    <name evidence="1" type="ORF">OPHB3_3166</name>
</gene>
<dbReference type="Proteomes" id="UP000052946">
    <property type="component" value="Unassembled WGS sequence"/>
</dbReference>